<sequence>MVDKGFLIHEICEMKKLCLIRPPFLTKKNNRKFSAKESILKASIAKARVHVERFNQRIKVFDMLGGVYPIKLVPIIGEVFNVVCGTVNLSSPIIDDDKFMQSKV</sequence>
<dbReference type="EMBL" id="CM056742">
    <property type="protein sequence ID" value="KAJ8680763.1"/>
    <property type="molecule type" value="Genomic_DNA"/>
</dbReference>
<comment type="caution">
    <text evidence="1">The sequence shown here is derived from an EMBL/GenBank/DDBJ whole genome shotgun (WGS) entry which is preliminary data.</text>
</comment>
<evidence type="ECO:0000313" key="1">
    <source>
        <dbReference type="EMBL" id="KAJ8680763.1"/>
    </source>
</evidence>
<keyword evidence="2" id="KW-1185">Reference proteome</keyword>
<proteinExistence type="predicted"/>
<dbReference type="Proteomes" id="UP001239111">
    <property type="component" value="Chromosome 2"/>
</dbReference>
<gene>
    <name evidence="1" type="ORF">QAD02_016550</name>
</gene>
<reference evidence="1" key="1">
    <citation type="submission" date="2023-04" db="EMBL/GenBank/DDBJ databases">
        <title>A chromosome-level genome assembly of the parasitoid wasp Eretmocerus hayati.</title>
        <authorList>
            <person name="Zhong Y."/>
            <person name="Liu S."/>
            <person name="Liu Y."/>
        </authorList>
    </citation>
    <scope>NUCLEOTIDE SEQUENCE</scope>
    <source>
        <strain evidence="1">ZJU_SS_LIU_2023</strain>
    </source>
</reference>
<protein>
    <submittedName>
        <fullName evidence="1">Uncharacterized protein</fullName>
    </submittedName>
</protein>
<organism evidence="1 2">
    <name type="scientific">Eretmocerus hayati</name>
    <dbReference type="NCBI Taxonomy" id="131215"/>
    <lineage>
        <taxon>Eukaryota</taxon>
        <taxon>Metazoa</taxon>
        <taxon>Ecdysozoa</taxon>
        <taxon>Arthropoda</taxon>
        <taxon>Hexapoda</taxon>
        <taxon>Insecta</taxon>
        <taxon>Pterygota</taxon>
        <taxon>Neoptera</taxon>
        <taxon>Endopterygota</taxon>
        <taxon>Hymenoptera</taxon>
        <taxon>Apocrita</taxon>
        <taxon>Proctotrupomorpha</taxon>
        <taxon>Chalcidoidea</taxon>
        <taxon>Aphelinidae</taxon>
        <taxon>Aphelininae</taxon>
        <taxon>Eretmocerus</taxon>
    </lineage>
</organism>
<evidence type="ECO:0000313" key="2">
    <source>
        <dbReference type="Proteomes" id="UP001239111"/>
    </source>
</evidence>
<accession>A0ACC2PCE9</accession>
<name>A0ACC2PCE9_9HYME</name>